<reference evidence="3" key="1">
    <citation type="submission" date="2021-03" db="EMBL/GenBank/DDBJ databases">
        <authorList>
            <person name="Bekaert M."/>
        </authorList>
    </citation>
    <scope>NUCLEOTIDE SEQUENCE</scope>
</reference>
<dbReference type="PRINTS" id="PR00068">
    <property type="entry name" value="CUZNDISMTASE"/>
</dbReference>
<feature type="domain" description="Superoxide dismutase copper/zinc binding" evidence="2">
    <location>
        <begin position="204"/>
        <end position="344"/>
    </location>
</feature>
<dbReference type="OrthoDB" id="2015551at2759"/>
<feature type="compositionally biased region" description="Low complexity" evidence="1">
    <location>
        <begin position="479"/>
        <end position="491"/>
    </location>
</feature>
<feature type="compositionally biased region" description="Low complexity" evidence="1">
    <location>
        <begin position="93"/>
        <end position="112"/>
    </location>
</feature>
<dbReference type="AlphaFoldDB" id="A0A8S3RJ82"/>
<feature type="region of interest" description="Disordered" evidence="1">
    <location>
        <begin position="146"/>
        <end position="171"/>
    </location>
</feature>
<dbReference type="CDD" id="cd00305">
    <property type="entry name" value="Cu-Zn_Superoxide_Dismutase"/>
    <property type="match status" value="1"/>
</dbReference>
<dbReference type="Pfam" id="PF00080">
    <property type="entry name" value="Sod_Cu"/>
    <property type="match status" value="1"/>
</dbReference>
<evidence type="ECO:0000313" key="3">
    <source>
        <dbReference type="EMBL" id="CAG2208698.1"/>
    </source>
</evidence>
<keyword evidence="3" id="KW-0560">Oxidoreductase</keyword>
<proteinExistence type="predicted"/>
<sequence>MEQNKDLVNHNNHMSDMVNTENLSKVISGVGPIPQAGGGQFPQAGAGQFQQGAGAQFPQAGAGQFQGQAGAGQFAGQAGAGQFAGQGAGGQFPGQPGAGQFQGQAGAAQFPGQAGGGQFPGQQPAAGQFQNVGGFGNPFGGVGNFLGGNDGTFGANGQPGVPGQPTAPGQQPGAGRQFFMNLSQNPNNYRYATCYFNSSISNIKGRADFRQFLYGNPAVDIRIQVVGLPRSPVDTQRGVHIHEYGDNGDSCSRVGPHYNPTQTRHGGRNSFAFLRHVGDLGNMLQSKEGVSSTQFRDSVISLAGRNSVIGRSLVIKLERDDEGTGTNSASQMNGNARTPLACCTVGRASNSNWAKPYSEQDLAALSGGVFVPSNTNTAPTQVQPAQGNNGLTFGSNTNTVNQPTNNGFNQPANTGFNQPTNTGFNQPANNGFNQPANTGFNQPANTGFNQPANNGFNQPANTGFNQPANTGFNQPANTGFNQPANNNAAQPLPQPQPQPQPPTNTGGGGNPFLSFGTGAGAAGAGGGGAANPGTFNFGRRK</sequence>
<feature type="compositionally biased region" description="Polar residues" evidence="1">
    <location>
        <begin position="375"/>
        <end position="478"/>
    </location>
</feature>
<name>A0A8S3RJ82_MYTED</name>
<protein>
    <submittedName>
        <fullName evidence="3">SOD1</fullName>
        <ecNumber evidence="3">1.15.1.1</ecNumber>
    </submittedName>
</protein>
<feature type="compositionally biased region" description="Gly residues" evidence="1">
    <location>
        <begin position="79"/>
        <end position="92"/>
    </location>
</feature>
<feature type="region of interest" description="Disordered" evidence="1">
    <location>
        <begin position="79"/>
        <end position="132"/>
    </location>
</feature>
<dbReference type="EC" id="1.15.1.1" evidence="3"/>
<dbReference type="InterPro" id="IPR024134">
    <property type="entry name" value="SOD_Cu/Zn_/chaperone"/>
</dbReference>
<keyword evidence="4" id="KW-1185">Reference proteome</keyword>
<feature type="compositionally biased region" description="Low complexity" evidence="1">
    <location>
        <begin position="158"/>
        <end position="171"/>
    </location>
</feature>
<dbReference type="PANTHER" id="PTHR10003">
    <property type="entry name" value="SUPEROXIDE DISMUTASE CU-ZN -RELATED"/>
    <property type="match status" value="1"/>
</dbReference>
<dbReference type="Gene3D" id="2.60.40.200">
    <property type="entry name" value="Superoxide dismutase, copper/zinc binding domain"/>
    <property type="match status" value="1"/>
</dbReference>
<evidence type="ECO:0000256" key="1">
    <source>
        <dbReference type="SAM" id="MobiDB-lite"/>
    </source>
</evidence>
<dbReference type="SUPFAM" id="SSF49329">
    <property type="entry name" value="Cu,Zn superoxide dismutase-like"/>
    <property type="match status" value="1"/>
</dbReference>
<dbReference type="InterPro" id="IPR001424">
    <property type="entry name" value="SOD_Cu_Zn_dom"/>
</dbReference>
<feature type="compositionally biased region" description="Low complexity" evidence="1">
    <location>
        <begin position="120"/>
        <end position="132"/>
    </location>
</feature>
<dbReference type="InterPro" id="IPR036423">
    <property type="entry name" value="SOD-like_Cu/Zn_dom_sf"/>
</dbReference>
<feature type="compositionally biased region" description="Gly residues" evidence="1">
    <location>
        <begin position="517"/>
        <end position="530"/>
    </location>
</feature>
<feature type="compositionally biased region" description="Pro residues" evidence="1">
    <location>
        <begin position="492"/>
        <end position="502"/>
    </location>
</feature>
<comment type="caution">
    <text evidence="3">The sequence shown here is derived from an EMBL/GenBank/DDBJ whole genome shotgun (WGS) entry which is preliminary data.</text>
</comment>
<evidence type="ECO:0000313" key="4">
    <source>
        <dbReference type="Proteomes" id="UP000683360"/>
    </source>
</evidence>
<evidence type="ECO:0000259" key="2">
    <source>
        <dbReference type="Pfam" id="PF00080"/>
    </source>
</evidence>
<gene>
    <name evidence="3" type="ORF">MEDL_22856</name>
</gene>
<dbReference type="GO" id="GO:0004784">
    <property type="term" value="F:superoxide dismutase activity"/>
    <property type="evidence" value="ECO:0007669"/>
    <property type="project" value="UniProtKB-EC"/>
</dbReference>
<dbReference type="GO" id="GO:0005507">
    <property type="term" value="F:copper ion binding"/>
    <property type="evidence" value="ECO:0007669"/>
    <property type="project" value="InterPro"/>
</dbReference>
<feature type="compositionally biased region" description="Low complexity" evidence="1">
    <location>
        <begin position="41"/>
        <end position="53"/>
    </location>
</feature>
<organism evidence="3 4">
    <name type="scientific">Mytilus edulis</name>
    <name type="common">Blue mussel</name>
    <dbReference type="NCBI Taxonomy" id="6550"/>
    <lineage>
        <taxon>Eukaryota</taxon>
        <taxon>Metazoa</taxon>
        <taxon>Spiralia</taxon>
        <taxon>Lophotrochozoa</taxon>
        <taxon>Mollusca</taxon>
        <taxon>Bivalvia</taxon>
        <taxon>Autobranchia</taxon>
        <taxon>Pteriomorphia</taxon>
        <taxon>Mytilida</taxon>
        <taxon>Mytiloidea</taxon>
        <taxon>Mytilidae</taxon>
        <taxon>Mytilinae</taxon>
        <taxon>Mytilus</taxon>
    </lineage>
</organism>
<dbReference type="Proteomes" id="UP000683360">
    <property type="component" value="Unassembled WGS sequence"/>
</dbReference>
<feature type="compositionally biased region" description="Low complexity" evidence="1">
    <location>
        <begin position="531"/>
        <end position="541"/>
    </location>
</feature>
<accession>A0A8S3RJ82</accession>
<feature type="region of interest" description="Disordered" evidence="1">
    <location>
        <begin position="34"/>
        <end position="53"/>
    </location>
</feature>
<feature type="region of interest" description="Disordered" evidence="1">
    <location>
        <begin position="375"/>
        <end position="541"/>
    </location>
</feature>
<dbReference type="EMBL" id="CAJPWZ010001117">
    <property type="protein sequence ID" value="CAG2208698.1"/>
    <property type="molecule type" value="Genomic_DNA"/>
</dbReference>